<organism evidence="1">
    <name type="scientific">marine metagenome</name>
    <dbReference type="NCBI Taxonomy" id="408172"/>
    <lineage>
        <taxon>unclassified sequences</taxon>
        <taxon>metagenomes</taxon>
        <taxon>ecological metagenomes</taxon>
    </lineage>
</organism>
<evidence type="ECO:0000313" key="1">
    <source>
        <dbReference type="EMBL" id="SVD83931.1"/>
    </source>
</evidence>
<protein>
    <submittedName>
        <fullName evidence="1">Uncharacterized protein</fullName>
    </submittedName>
</protein>
<proteinExistence type="predicted"/>
<name>A0A382YLM9_9ZZZZ</name>
<accession>A0A382YLM9</accession>
<reference evidence="1" key="1">
    <citation type="submission" date="2018-05" db="EMBL/GenBank/DDBJ databases">
        <authorList>
            <person name="Lanie J.A."/>
            <person name="Ng W.-L."/>
            <person name="Kazmierczak K.M."/>
            <person name="Andrzejewski T.M."/>
            <person name="Davidsen T.M."/>
            <person name="Wayne K.J."/>
            <person name="Tettelin H."/>
            <person name="Glass J.I."/>
            <person name="Rusch D."/>
            <person name="Podicherti R."/>
            <person name="Tsui H.-C.T."/>
            <person name="Winkler M.E."/>
        </authorList>
    </citation>
    <scope>NUCLEOTIDE SEQUENCE</scope>
</reference>
<dbReference type="EMBL" id="UINC01176689">
    <property type="protein sequence ID" value="SVD83931.1"/>
    <property type="molecule type" value="Genomic_DNA"/>
</dbReference>
<dbReference type="AlphaFoldDB" id="A0A382YLM9"/>
<sequence>MTAINITIVLMRVRLLRRTETNRLKNRWTS</sequence>
<gene>
    <name evidence="1" type="ORF">METZ01_LOCUS436785</name>
</gene>